<sequence length="218" mass="23149">MPIQYRCPPGFYGRDCSTIYERETASQQPPVVPNEENPEPEVISPCVPFPCGSNAECTTRTVTNSALNETTDVALCQCPPGKTGNADVECFAVDELKEKSDTTDTQDTVRHDLPSDDEEITAGPIEEEVSPSAPSSTVQPLTSTATTAPTTTTTSTTTETPTKAAKKCGTNAIAILSPDGKSVCSCPVGFTGLASIECHILSKGYPSDDDIQYDYVIL</sequence>
<feature type="compositionally biased region" description="Low complexity" evidence="1">
    <location>
        <begin position="142"/>
        <end position="161"/>
    </location>
</feature>
<keyword evidence="3" id="KW-1185">Reference proteome</keyword>
<proteinExistence type="predicted"/>
<evidence type="ECO:0008006" key="4">
    <source>
        <dbReference type="Google" id="ProtNLM"/>
    </source>
</evidence>
<comment type="caution">
    <text evidence="2">The sequence shown here is derived from an EMBL/GenBank/DDBJ whole genome shotgun (WGS) entry which is preliminary data.</text>
</comment>
<gene>
    <name evidence="2" type="ORF">ODALV1_LOCUS29176</name>
</gene>
<evidence type="ECO:0000313" key="2">
    <source>
        <dbReference type="EMBL" id="CAL8142871.1"/>
    </source>
</evidence>
<feature type="compositionally biased region" description="Basic and acidic residues" evidence="1">
    <location>
        <begin position="99"/>
        <end position="114"/>
    </location>
</feature>
<accession>A0ABP1S3M1</accession>
<name>A0ABP1S3M1_9HEXA</name>
<organism evidence="2 3">
    <name type="scientific">Orchesella dallaii</name>
    <dbReference type="NCBI Taxonomy" id="48710"/>
    <lineage>
        <taxon>Eukaryota</taxon>
        <taxon>Metazoa</taxon>
        <taxon>Ecdysozoa</taxon>
        <taxon>Arthropoda</taxon>
        <taxon>Hexapoda</taxon>
        <taxon>Collembola</taxon>
        <taxon>Entomobryomorpha</taxon>
        <taxon>Entomobryoidea</taxon>
        <taxon>Orchesellidae</taxon>
        <taxon>Orchesellinae</taxon>
        <taxon>Orchesella</taxon>
    </lineage>
</organism>
<reference evidence="2 3" key="1">
    <citation type="submission" date="2024-08" db="EMBL/GenBank/DDBJ databases">
        <authorList>
            <person name="Cucini C."/>
            <person name="Frati F."/>
        </authorList>
    </citation>
    <scope>NUCLEOTIDE SEQUENCE [LARGE SCALE GENOMIC DNA]</scope>
</reference>
<feature type="compositionally biased region" description="Acidic residues" evidence="1">
    <location>
        <begin position="115"/>
        <end position="129"/>
    </location>
</feature>
<feature type="compositionally biased region" description="Polar residues" evidence="1">
    <location>
        <begin position="132"/>
        <end position="141"/>
    </location>
</feature>
<dbReference type="Proteomes" id="UP001642540">
    <property type="component" value="Unassembled WGS sequence"/>
</dbReference>
<feature type="region of interest" description="Disordered" evidence="1">
    <location>
        <begin position="99"/>
        <end position="161"/>
    </location>
</feature>
<dbReference type="EMBL" id="CAXLJM020000149">
    <property type="protein sequence ID" value="CAL8142871.1"/>
    <property type="molecule type" value="Genomic_DNA"/>
</dbReference>
<evidence type="ECO:0000256" key="1">
    <source>
        <dbReference type="SAM" id="MobiDB-lite"/>
    </source>
</evidence>
<evidence type="ECO:0000313" key="3">
    <source>
        <dbReference type="Proteomes" id="UP001642540"/>
    </source>
</evidence>
<protein>
    <recommendedName>
        <fullName evidence="4">EGF-like domain-containing protein</fullName>
    </recommendedName>
</protein>